<dbReference type="Pfam" id="PF03020">
    <property type="entry name" value="LEM"/>
    <property type="match status" value="1"/>
</dbReference>
<feature type="region of interest" description="Disordered" evidence="1">
    <location>
        <begin position="63"/>
        <end position="90"/>
    </location>
</feature>
<sequence>MCTYRIHYRPLHNQQSFQMDSNNLSDNELRQQLTALGQSVGPLTPLTRTLYKKKLKNLLRMQGDAPINSPTQPAGRNPRSSVEGGTEDVPHNAQLFGVRPIYLVLAGTPAPPGPVNTYTTNL</sequence>
<feature type="compositionally biased region" description="Polar residues" evidence="1">
    <location>
        <begin position="68"/>
        <end position="80"/>
    </location>
</feature>
<evidence type="ECO:0000256" key="1">
    <source>
        <dbReference type="SAM" id="MobiDB-lite"/>
    </source>
</evidence>
<dbReference type="AlphaFoldDB" id="A0AA36DUW0"/>
<feature type="domain" description="LEM" evidence="2">
    <location>
        <begin position="18"/>
        <end position="62"/>
    </location>
</feature>
<dbReference type="PROSITE" id="PS50954">
    <property type="entry name" value="LEM"/>
    <property type="match status" value="1"/>
</dbReference>
<gene>
    <name evidence="3" type="ORF">CYNAS_LOCUS5179</name>
</gene>
<dbReference type="EMBL" id="CATQJL010000112">
    <property type="protein sequence ID" value="CAJ0593196.1"/>
    <property type="molecule type" value="Genomic_DNA"/>
</dbReference>
<dbReference type="SUPFAM" id="SSF63451">
    <property type="entry name" value="LEM domain"/>
    <property type="match status" value="1"/>
</dbReference>
<organism evidence="3 4">
    <name type="scientific">Cylicocyclus nassatus</name>
    <name type="common">Nematode worm</name>
    <dbReference type="NCBI Taxonomy" id="53992"/>
    <lineage>
        <taxon>Eukaryota</taxon>
        <taxon>Metazoa</taxon>
        <taxon>Ecdysozoa</taxon>
        <taxon>Nematoda</taxon>
        <taxon>Chromadorea</taxon>
        <taxon>Rhabditida</taxon>
        <taxon>Rhabditina</taxon>
        <taxon>Rhabditomorpha</taxon>
        <taxon>Strongyloidea</taxon>
        <taxon>Strongylidae</taxon>
        <taxon>Cylicocyclus</taxon>
    </lineage>
</organism>
<dbReference type="Gene3D" id="1.10.720.40">
    <property type="match status" value="1"/>
</dbReference>
<accession>A0AA36DUW0</accession>
<dbReference type="SMART" id="SM00540">
    <property type="entry name" value="LEM"/>
    <property type="match status" value="1"/>
</dbReference>
<evidence type="ECO:0000313" key="4">
    <source>
        <dbReference type="Proteomes" id="UP001176961"/>
    </source>
</evidence>
<name>A0AA36DUW0_CYLNA</name>
<evidence type="ECO:0000313" key="3">
    <source>
        <dbReference type="EMBL" id="CAJ0593196.1"/>
    </source>
</evidence>
<protein>
    <recommendedName>
        <fullName evidence="2">LEM domain-containing protein</fullName>
    </recommendedName>
</protein>
<proteinExistence type="predicted"/>
<evidence type="ECO:0000259" key="2">
    <source>
        <dbReference type="PROSITE" id="PS50954"/>
    </source>
</evidence>
<comment type="caution">
    <text evidence="3">The sequence shown here is derived from an EMBL/GenBank/DDBJ whole genome shotgun (WGS) entry which is preliminary data.</text>
</comment>
<dbReference type="InterPro" id="IPR003887">
    <property type="entry name" value="LEM_dom"/>
</dbReference>
<reference evidence="3" key="1">
    <citation type="submission" date="2023-07" db="EMBL/GenBank/DDBJ databases">
        <authorList>
            <consortium name="CYATHOMIX"/>
        </authorList>
    </citation>
    <scope>NUCLEOTIDE SEQUENCE</scope>
    <source>
        <strain evidence="3">N/A</strain>
    </source>
</reference>
<dbReference type="InterPro" id="IPR011015">
    <property type="entry name" value="LEM/LEM-like_dom_sf"/>
</dbReference>
<dbReference type="CDD" id="cd12934">
    <property type="entry name" value="LEM"/>
    <property type="match status" value="1"/>
</dbReference>
<keyword evidence="4" id="KW-1185">Reference proteome</keyword>
<dbReference type="FunFam" id="1.10.720.40:FF:000001">
    <property type="entry name" value="LEM domain containing 2, isoform CRA_a"/>
    <property type="match status" value="1"/>
</dbReference>
<dbReference type="Proteomes" id="UP001176961">
    <property type="component" value="Unassembled WGS sequence"/>
</dbReference>